<dbReference type="EMBL" id="MCFF01000009">
    <property type="protein sequence ID" value="ORZ23699.1"/>
    <property type="molecule type" value="Genomic_DNA"/>
</dbReference>
<reference evidence="5 6" key="1">
    <citation type="submission" date="2016-07" db="EMBL/GenBank/DDBJ databases">
        <title>Pervasive Adenine N6-methylation of Active Genes in Fungi.</title>
        <authorList>
            <consortium name="DOE Joint Genome Institute"/>
            <person name="Mondo S.J."/>
            <person name="Dannebaum R.O."/>
            <person name="Kuo R.C."/>
            <person name="Labutti K."/>
            <person name="Haridas S."/>
            <person name="Kuo A."/>
            <person name="Salamov A."/>
            <person name="Ahrendt S.R."/>
            <person name="Lipzen A."/>
            <person name="Sullivan W."/>
            <person name="Andreopoulos W.B."/>
            <person name="Clum A."/>
            <person name="Lindquist E."/>
            <person name="Daum C."/>
            <person name="Ramamoorthy G.K."/>
            <person name="Gryganskyi A."/>
            <person name="Culley D."/>
            <person name="Magnuson J.K."/>
            <person name="James T.Y."/>
            <person name="O'Malley M.A."/>
            <person name="Stajich J.E."/>
            <person name="Spatafora J.W."/>
            <person name="Visel A."/>
            <person name="Grigoriev I.V."/>
        </authorList>
    </citation>
    <scope>NUCLEOTIDE SEQUENCE [LARGE SCALE GENOMIC DNA]</scope>
    <source>
        <strain evidence="5 6">NRRL 3116</strain>
    </source>
</reference>
<evidence type="ECO:0000313" key="5">
    <source>
        <dbReference type="EMBL" id="ORZ23699.1"/>
    </source>
</evidence>
<sequence>MTENQHQQFQKTNNDIVQVCVRTASTSASNDISLCNVCLQDSRGMFPDAQRFKLNEDPTPLLLDTDGNKIEPLRIALNHDKFSGVVLGVPQFCNCSNNPAMHSVTWRNPAKLVSQDLHLPSSALTPFFNSSLSTHNNTQNENINSNVEKIMEMLLEAKEKDDKILKMQSAMINLQLEAKEKDEQIIKLQLEAKEKGDKILKMQMEAINLQQQALDRLVILQQKADAILVQTFELHEYPIPRLFIILPVDSTKWDPMNVLRNKVRLHFLCECEDRSEKASKDSQKNKTHLARHEGYEIRNSTEFFQKYGKYMIILLQGLKLGMGTTPGSSLTPAPNLVDAGIKYSIDYLNELEKENLGLSGFNTMDDYEGLEGADLRRLSTFLQTNDENRQLGNLYRITTEAGHVKWVCVDHYRSTYKEKEQKAFEDVVEMNGGKYDSQLGKVVIELVSRIRAREFFEALTRAKHVYELDITFSDYWDWTKTDLEALRNALRVSSVSILRLDLGRSQESITWKLFSASTRYEKLVGIIELNNMKVIHVVLPPEVKYLSNLQSVKSLHLHKLSFEMRPRKMITSDFRLLMNSLEALVILDLASNSIGDKEALALSEALKVNTSLTYLDLSHNSIGNEGALALSEALKTNASLANLNLGDNSIGNEGALALSEALKVNTSLTNLDLSYNSIGKEGVQALSEALKTNTSLTNLDLWANSIGDEGALALSEALKTNVSLINLNLANNSIGEEGAQGLSEALKTNTSLTKLNLMVNSIGKEGALALSEALLTNTSLINLDLWANSIGDEGALALSEALKTNTSLTKLNLYNNSIGDEGALALSKALKSNTSLADLNLKANSIGKEGALALSEALMINTSLTNLYLKYNSIGKEGALALSEATKNNMTLRVFL</sequence>
<dbReference type="InterPro" id="IPR001611">
    <property type="entry name" value="Leu-rich_rpt"/>
</dbReference>
<keyword evidence="4" id="KW-0175">Coiled coil</keyword>
<evidence type="ECO:0000256" key="3">
    <source>
        <dbReference type="ARBA" id="ARBA00022737"/>
    </source>
</evidence>
<name>A0A1Y2GTX7_9FUNG</name>
<dbReference type="PANTHER" id="PTHR24113:SF12">
    <property type="entry name" value="RAN GTPASE-ACTIVATING PROTEIN 1"/>
    <property type="match status" value="1"/>
</dbReference>
<dbReference type="GO" id="GO:0048471">
    <property type="term" value="C:perinuclear region of cytoplasm"/>
    <property type="evidence" value="ECO:0007669"/>
    <property type="project" value="TreeGrafter"/>
</dbReference>
<dbReference type="GO" id="GO:0006913">
    <property type="term" value="P:nucleocytoplasmic transport"/>
    <property type="evidence" value="ECO:0007669"/>
    <property type="project" value="TreeGrafter"/>
</dbReference>
<evidence type="ECO:0008006" key="7">
    <source>
        <dbReference type="Google" id="ProtNLM"/>
    </source>
</evidence>
<proteinExistence type="predicted"/>
<dbReference type="AlphaFoldDB" id="A0A1Y2GTX7"/>
<keyword evidence="6" id="KW-1185">Reference proteome</keyword>
<gene>
    <name evidence="5" type="ORF">BCR41DRAFT_349007</name>
</gene>
<dbReference type="GO" id="GO:0005829">
    <property type="term" value="C:cytosol"/>
    <property type="evidence" value="ECO:0007669"/>
    <property type="project" value="TreeGrafter"/>
</dbReference>
<keyword evidence="3" id="KW-0677">Repeat</keyword>
<dbReference type="OrthoDB" id="120976at2759"/>
<dbReference type="Proteomes" id="UP000193648">
    <property type="component" value="Unassembled WGS sequence"/>
</dbReference>
<dbReference type="GO" id="GO:0031267">
    <property type="term" value="F:small GTPase binding"/>
    <property type="evidence" value="ECO:0007669"/>
    <property type="project" value="TreeGrafter"/>
</dbReference>
<evidence type="ECO:0000256" key="4">
    <source>
        <dbReference type="SAM" id="Coils"/>
    </source>
</evidence>
<dbReference type="InParanoid" id="A0A1Y2GTX7"/>
<protein>
    <recommendedName>
        <fullName evidence="7">RNI-like protein</fullName>
    </recommendedName>
</protein>
<evidence type="ECO:0000256" key="1">
    <source>
        <dbReference type="ARBA" id="ARBA00022468"/>
    </source>
</evidence>
<dbReference type="PROSITE" id="PS51450">
    <property type="entry name" value="LRR"/>
    <property type="match status" value="1"/>
</dbReference>
<dbReference type="InterPro" id="IPR032675">
    <property type="entry name" value="LRR_dom_sf"/>
</dbReference>
<comment type="caution">
    <text evidence="5">The sequence shown here is derived from an EMBL/GenBank/DDBJ whole genome shotgun (WGS) entry which is preliminary data.</text>
</comment>
<dbReference type="GeneID" id="33565236"/>
<dbReference type="STRING" id="64571.A0A1Y2GTX7"/>
<dbReference type="SMART" id="SM00368">
    <property type="entry name" value="LRR_RI"/>
    <property type="match status" value="11"/>
</dbReference>
<evidence type="ECO:0000256" key="2">
    <source>
        <dbReference type="ARBA" id="ARBA00022614"/>
    </source>
</evidence>
<dbReference type="Pfam" id="PF13516">
    <property type="entry name" value="LRR_6"/>
    <property type="match status" value="10"/>
</dbReference>
<evidence type="ECO:0000313" key="6">
    <source>
        <dbReference type="Proteomes" id="UP000193648"/>
    </source>
</evidence>
<dbReference type="InterPro" id="IPR027038">
    <property type="entry name" value="RanGap"/>
</dbReference>
<organism evidence="5 6">
    <name type="scientific">Lobosporangium transversale</name>
    <dbReference type="NCBI Taxonomy" id="64571"/>
    <lineage>
        <taxon>Eukaryota</taxon>
        <taxon>Fungi</taxon>
        <taxon>Fungi incertae sedis</taxon>
        <taxon>Mucoromycota</taxon>
        <taxon>Mortierellomycotina</taxon>
        <taxon>Mortierellomycetes</taxon>
        <taxon>Mortierellales</taxon>
        <taxon>Mortierellaceae</taxon>
        <taxon>Lobosporangium</taxon>
    </lineage>
</organism>
<dbReference type="GO" id="GO:0005096">
    <property type="term" value="F:GTPase activator activity"/>
    <property type="evidence" value="ECO:0007669"/>
    <property type="project" value="UniProtKB-KW"/>
</dbReference>
<keyword evidence="2" id="KW-0433">Leucine-rich repeat</keyword>
<dbReference type="PANTHER" id="PTHR24113">
    <property type="entry name" value="RAN GTPASE-ACTIVATING PROTEIN 1"/>
    <property type="match status" value="1"/>
</dbReference>
<dbReference type="SUPFAM" id="SSF52047">
    <property type="entry name" value="RNI-like"/>
    <property type="match status" value="2"/>
</dbReference>
<dbReference type="CDD" id="cd00116">
    <property type="entry name" value="LRR_RI"/>
    <property type="match status" value="1"/>
</dbReference>
<dbReference type="Gene3D" id="3.80.10.10">
    <property type="entry name" value="Ribonuclease Inhibitor"/>
    <property type="match status" value="4"/>
</dbReference>
<dbReference type="GO" id="GO:0005634">
    <property type="term" value="C:nucleus"/>
    <property type="evidence" value="ECO:0007669"/>
    <property type="project" value="TreeGrafter"/>
</dbReference>
<dbReference type="RefSeq" id="XP_021883513.1">
    <property type="nucleotide sequence ID" value="XM_022023392.1"/>
</dbReference>
<feature type="coiled-coil region" evidence="4">
    <location>
        <begin position="140"/>
        <end position="191"/>
    </location>
</feature>
<keyword evidence="1" id="KW-0343">GTPase activation</keyword>
<accession>A0A1Y2GTX7</accession>